<comment type="cofactor">
    <cofactor evidence="1">
        <name>Mg(2+)</name>
        <dbReference type="ChEBI" id="CHEBI:18420"/>
    </cofactor>
</comment>
<dbReference type="AlphaFoldDB" id="A0A8X8GKU5"/>
<keyword evidence="6" id="KW-1185">Reference proteome</keyword>
<dbReference type="EMBL" id="JAGHKT020000043">
    <property type="protein sequence ID" value="MCM5673489.1"/>
    <property type="molecule type" value="Genomic_DNA"/>
</dbReference>
<reference evidence="5 6" key="1">
    <citation type="submission" date="2022-06" db="EMBL/GenBank/DDBJ databases">
        <title>Staphylococcus hominis ShoR14 genome sequence.</title>
        <authorList>
            <person name="Yeo C.C."/>
            <person name="Chew C.H."/>
            <person name="Che Hamzah A.M."/>
            <person name="Al-Trad E.I."/>
        </authorList>
    </citation>
    <scope>NUCLEOTIDE SEQUENCE [LARGE SCALE GENOMIC DNA]</scope>
    <source>
        <strain evidence="5 6">ShoR14</strain>
    </source>
</reference>
<dbReference type="GO" id="GO:0003676">
    <property type="term" value="F:nucleic acid binding"/>
    <property type="evidence" value="ECO:0007669"/>
    <property type="project" value="InterPro"/>
</dbReference>
<dbReference type="SMART" id="SM00990">
    <property type="entry name" value="VRR_NUC"/>
    <property type="match status" value="1"/>
</dbReference>
<dbReference type="Gene3D" id="3.40.1350.10">
    <property type="match status" value="1"/>
</dbReference>
<dbReference type="Proteomes" id="UP000665944">
    <property type="component" value="Unassembled WGS sequence"/>
</dbReference>
<dbReference type="RefSeq" id="WP_070548362.1">
    <property type="nucleotide sequence ID" value="NZ_JAGHKT020000043.1"/>
</dbReference>
<evidence type="ECO:0000256" key="2">
    <source>
        <dbReference type="ARBA" id="ARBA00022722"/>
    </source>
</evidence>
<keyword evidence="2" id="KW-0540">Nuclease</keyword>
<dbReference type="InterPro" id="IPR014883">
    <property type="entry name" value="VRR_NUC"/>
</dbReference>
<proteinExistence type="predicted"/>
<sequence>MRESEIQKQIIETLNANGCKVWRANAGTVRVGGRTIKLLPKGFPDVFGVRLTDGKFVAVEIKKPKGRVSDEQVKFRDFFKKHNVIHGIAHSPEEALEIVKEKMKNGKD</sequence>
<evidence type="ECO:0000259" key="4">
    <source>
        <dbReference type="SMART" id="SM00990"/>
    </source>
</evidence>
<evidence type="ECO:0000256" key="3">
    <source>
        <dbReference type="ARBA" id="ARBA00022801"/>
    </source>
</evidence>
<name>A0A8X8GKU5_STAHO</name>
<accession>A0A8X8GKU5</accession>
<gene>
    <name evidence="5" type="ORF">J7T32_012225</name>
</gene>
<dbReference type="GO" id="GO:0004518">
    <property type="term" value="F:nuclease activity"/>
    <property type="evidence" value="ECO:0007669"/>
    <property type="project" value="UniProtKB-KW"/>
</dbReference>
<evidence type="ECO:0000313" key="5">
    <source>
        <dbReference type="EMBL" id="MCM5673489.1"/>
    </source>
</evidence>
<dbReference type="Pfam" id="PF08774">
    <property type="entry name" value="VRR_NUC"/>
    <property type="match status" value="1"/>
</dbReference>
<dbReference type="InterPro" id="IPR011856">
    <property type="entry name" value="tRNA_endonuc-like_dom_sf"/>
</dbReference>
<comment type="caution">
    <text evidence="5">The sequence shown here is derived from an EMBL/GenBank/DDBJ whole genome shotgun (WGS) entry which is preliminary data.</text>
</comment>
<evidence type="ECO:0000256" key="1">
    <source>
        <dbReference type="ARBA" id="ARBA00001946"/>
    </source>
</evidence>
<evidence type="ECO:0000313" key="6">
    <source>
        <dbReference type="Proteomes" id="UP000665944"/>
    </source>
</evidence>
<feature type="domain" description="VRR-NUC" evidence="4">
    <location>
        <begin position="1"/>
        <end position="93"/>
    </location>
</feature>
<protein>
    <submittedName>
        <fullName evidence="5">VRR-NUC domain-containing protein</fullName>
    </submittedName>
</protein>
<dbReference type="GO" id="GO:0016788">
    <property type="term" value="F:hydrolase activity, acting on ester bonds"/>
    <property type="evidence" value="ECO:0007669"/>
    <property type="project" value="InterPro"/>
</dbReference>
<organism evidence="5 6">
    <name type="scientific">Staphylococcus hominis</name>
    <dbReference type="NCBI Taxonomy" id="1290"/>
    <lineage>
        <taxon>Bacteria</taxon>
        <taxon>Bacillati</taxon>
        <taxon>Bacillota</taxon>
        <taxon>Bacilli</taxon>
        <taxon>Bacillales</taxon>
        <taxon>Staphylococcaceae</taxon>
        <taxon>Staphylococcus</taxon>
    </lineage>
</organism>
<keyword evidence="3" id="KW-0378">Hydrolase</keyword>